<evidence type="ECO:0000313" key="2">
    <source>
        <dbReference type="Proteomes" id="UP001159363"/>
    </source>
</evidence>
<protein>
    <submittedName>
        <fullName evidence="1">Uncharacterized protein</fullName>
    </submittedName>
</protein>
<evidence type="ECO:0000313" key="1">
    <source>
        <dbReference type="EMBL" id="KAJ8881927.1"/>
    </source>
</evidence>
<comment type="caution">
    <text evidence="1">The sequence shown here is derived from an EMBL/GenBank/DDBJ whole genome shotgun (WGS) entry which is preliminary data.</text>
</comment>
<accession>A0ABQ9HC76</accession>
<dbReference type="EMBL" id="JARBHB010000006">
    <property type="protein sequence ID" value="KAJ8881927.1"/>
    <property type="molecule type" value="Genomic_DNA"/>
</dbReference>
<reference evidence="1 2" key="1">
    <citation type="submission" date="2023-02" db="EMBL/GenBank/DDBJ databases">
        <title>LHISI_Scaffold_Assembly.</title>
        <authorList>
            <person name="Stuart O.P."/>
            <person name="Cleave R."/>
            <person name="Magrath M.J.L."/>
            <person name="Mikheyev A.S."/>
        </authorList>
    </citation>
    <scope>NUCLEOTIDE SEQUENCE [LARGE SCALE GENOMIC DNA]</scope>
    <source>
        <strain evidence="1">Daus_M_001</strain>
        <tissue evidence="1">Leg muscle</tissue>
    </source>
</reference>
<sequence length="168" mass="18891">MLHRLSHLSQQVLICWSFSGETGEPLRSQNTRGLLHTLDDHLICLATSLNRAQLFPCLFCSQGTRTLIPKHWHFIPPAVPHSGGLWDAGMKTLKVHLSKVISTQILIFKKLYSHSGNQRHPQLTPYLSPMSTDSQRLVLTSGHFLTGKPLKSLPERDLGHLSLNTFNL</sequence>
<name>A0ABQ9HC76_9NEOP</name>
<gene>
    <name evidence="1" type="ORF">PR048_018413</name>
</gene>
<organism evidence="1 2">
    <name type="scientific">Dryococelus australis</name>
    <dbReference type="NCBI Taxonomy" id="614101"/>
    <lineage>
        <taxon>Eukaryota</taxon>
        <taxon>Metazoa</taxon>
        <taxon>Ecdysozoa</taxon>
        <taxon>Arthropoda</taxon>
        <taxon>Hexapoda</taxon>
        <taxon>Insecta</taxon>
        <taxon>Pterygota</taxon>
        <taxon>Neoptera</taxon>
        <taxon>Polyneoptera</taxon>
        <taxon>Phasmatodea</taxon>
        <taxon>Verophasmatodea</taxon>
        <taxon>Anareolatae</taxon>
        <taxon>Phasmatidae</taxon>
        <taxon>Eurycanthinae</taxon>
        <taxon>Dryococelus</taxon>
    </lineage>
</organism>
<dbReference type="Proteomes" id="UP001159363">
    <property type="component" value="Chromosome 5"/>
</dbReference>
<keyword evidence="2" id="KW-1185">Reference proteome</keyword>
<proteinExistence type="predicted"/>